<evidence type="ECO:0000313" key="2">
    <source>
        <dbReference type="EMBL" id="MDQ0913548.1"/>
    </source>
</evidence>
<feature type="compositionally biased region" description="Basic residues" evidence="1">
    <location>
        <begin position="201"/>
        <end position="216"/>
    </location>
</feature>
<proteinExistence type="predicted"/>
<name>A0AAW8FVJ7_9ACTN</name>
<evidence type="ECO:0000313" key="3">
    <source>
        <dbReference type="Proteomes" id="UP001234216"/>
    </source>
</evidence>
<protein>
    <recommendedName>
        <fullName evidence="4">Transposase</fullName>
    </recommendedName>
</protein>
<evidence type="ECO:0000256" key="1">
    <source>
        <dbReference type="SAM" id="MobiDB-lite"/>
    </source>
</evidence>
<accession>A0AAW8FVJ7</accession>
<gene>
    <name evidence="2" type="ORF">QFZ22_009620</name>
</gene>
<feature type="compositionally biased region" description="Polar residues" evidence="1">
    <location>
        <begin position="79"/>
        <end position="90"/>
    </location>
</feature>
<dbReference type="AlphaFoldDB" id="A0AAW8FVJ7"/>
<sequence>MALYESTPGATYKSIAADLGINRAPCVSGCCGTANGAVSPSLPPLRAGRRRPGPGRRRRRPIRTSGSGSWKPGWPSEGQMSGSWRPSGTSCAGRRSISRRRPTGESLSVRLRSPGAYGVKRLCEVLGLHRSSYCKWLTGRKARAARQRDDPLPFAACRFREVRALGRASAREVAWLKAAEPGERIRRPDGGTHSARPCPGPRRHPGATPRRRRPHPPPKVVSGSTRRCAPWPTAARRLRGRKRLDDGVASRDRMEFPGLVAQPARFIWPATPSVARSLATPLERSRRPTGFWVRSGGGDPAL</sequence>
<evidence type="ECO:0008006" key="4">
    <source>
        <dbReference type="Google" id="ProtNLM"/>
    </source>
</evidence>
<feature type="compositionally biased region" description="Low complexity" evidence="1">
    <location>
        <begin position="63"/>
        <end position="78"/>
    </location>
</feature>
<comment type="caution">
    <text evidence="2">The sequence shown here is derived from an EMBL/GenBank/DDBJ whole genome shotgun (WGS) entry which is preliminary data.</text>
</comment>
<dbReference type="Gene3D" id="1.10.10.60">
    <property type="entry name" value="Homeodomain-like"/>
    <property type="match status" value="1"/>
</dbReference>
<dbReference type="Proteomes" id="UP001234216">
    <property type="component" value="Unassembled WGS sequence"/>
</dbReference>
<organism evidence="2 3">
    <name type="scientific">Streptomyces canus</name>
    <dbReference type="NCBI Taxonomy" id="58343"/>
    <lineage>
        <taxon>Bacteria</taxon>
        <taxon>Bacillati</taxon>
        <taxon>Actinomycetota</taxon>
        <taxon>Actinomycetes</taxon>
        <taxon>Kitasatosporales</taxon>
        <taxon>Streptomycetaceae</taxon>
        <taxon>Streptomyces</taxon>
        <taxon>Streptomyces aurantiacus group</taxon>
    </lineage>
</organism>
<reference evidence="2" key="1">
    <citation type="submission" date="2023-07" db="EMBL/GenBank/DDBJ databases">
        <title>Comparative genomics of wheat-associated soil bacteria to identify genetic determinants of phenazine resistance.</title>
        <authorList>
            <person name="Mouncey N."/>
        </authorList>
    </citation>
    <scope>NUCLEOTIDE SEQUENCE</scope>
    <source>
        <strain evidence="2">V4I22</strain>
    </source>
</reference>
<feature type="compositionally biased region" description="Basic residues" evidence="1">
    <location>
        <begin position="47"/>
        <end position="62"/>
    </location>
</feature>
<feature type="region of interest" description="Disordered" evidence="1">
    <location>
        <begin position="183"/>
        <end position="237"/>
    </location>
</feature>
<dbReference type="EMBL" id="JAUSZV010000006">
    <property type="protein sequence ID" value="MDQ0913548.1"/>
    <property type="molecule type" value="Genomic_DNA"/>
</dbReference>
<feature type="region of interest" description="Disordered" evidence="1">
    <location>
        <begin position="41"/>
        <end position="108"/>
    </location>
</feature>